<keyword evidence="1" id="KW-0175">Coiled coil</keyword>
<reference evidence="4" key="1">
    <citation type="journal article" date="2017" name="Nat. Commun.">
        <title>The asparagus genome sheds light on the origin and evolution of a young Y chromosome.</title>
        <authorList>
            <person name="Harkess A."/>
            <person name="Zhou J."/>
            <person name="Xu C."/>
            <person name="Bowers J.E."/>
            <person name="Van der Hulst R."/>
            <person name="Ayyampalayam S."/>
            <person name="Mercati F."/>
            <person name="Riccardi P."/>
            <person name="McKain M.R."/>
            <person name="Kakrana A."/>
            <person name="Tang H."/>
            <person name="Ray J."/>
            <person name="Groenendijk J."/>
            <person name="Arikit S."/>
            <person name="Mathioni S.M."/>
            <person name="Nakano M."/>
            <person name="Shan H."/>
            <person name="Telgmann-Rauber A."/>
            <person name="Kanno A."/>
            <person name="Yue Z."/>
            <person name="Chen H."/>
            <person name="Li W."/>
            <person name="Chen Y."/>
            <person name="Xu X."/>
            <person name="Zhang Y."/>
            <person name="Luo S."/>
            <person name="Chen H."/>
            <person name="Gao J."/>
            <person name="Mao Z."/>
            <person name="Pires J.C."/>
            <person name="Luo M."/>
            <person name="Kudrna D."/>
            <person name="Wing R.A."/>
            <person name="Meyers B.C."/>
            <person name="Yi K."/>
            <person name="Kong H."/>
            <person name="Lavrijsen P."/>
            <person name="Sunseri F."/>
            <person name="Falavigna A."/>
            <person name="Ye Y."/>
            <person name="Leebens-Mack J.H."/>
            <person name="Chen G."/>
        </authorList>
    </citation>
    <scope>NUCLEOTIDE SEQUENCE [LARGE SCALE GENOMIC DNA]</scope>
    <source>
        <strain evidence="4">cv. DH0086</strain>
    </source>
</reference>
<evidence type="ECO:0000313" key="3">
    <source>
        <dbReference type="EMBL" id="ONK62835.1"/>
    </source>
</evidence>
<sequence>MDYMPVYQNLVEIFPQVDSRLLKAAAFEHSNDVNEAVEFIVCEVLPSLSGPSESSDTAHNAHKASNEVQLKEHYLDNQEAEAIQPEPMSCRTTISGAPSSFMSPFKGVAEENFIDLESSNNDSSLFIWEKNSGLIGYDSLMKDICRSVSECEEQLSSSLVQGSDTISAFLEPAHDTSSSVNEKSTDSVACSAQVPEDVTDAFGEIEAYSKYLADGHDSARHTEMISIDDDNVPVIVSTRSGHVINIDLLDDFVADARNSKKKLVSGVESVVNMMKEAELLEGRAKQAKEEASLAGQNILTRVEELKQMSQHAQQTSDRHAGEVYGEKSVLSTEARELQSRLLNLSDERDKSFSVIEEIREALEARIADAKDEIAAAEQEKLEKEELAQKALKEQEAFMDAIVQESKTFQQQAEENAKLRNFLEESGKIVDTLQGEIDVICEDVMLLKRRVDERAPLKGSLLMSTYSSASSSSSSGHKSISLGSENSRKIGEDTSSSQEHDIIIAINGILNVDAFGKQKSASIDDWEFLKQDACPF</sequence>
<protein>
    <recommendedName>
        <fullName evidence="5">CUE domain-containing protein</fullName>
    </recommendedName>
</protein>
<feature type="compositionally biased region" description="Basic and acidic residues" evidence="2">
    <location>
        <begin position="485"/>
        <end position="494"/>
    </location>
</feature>
<evidence type="ECO:0008006" key="5">
    <source>
        <dbReference type="Google" id="ProtNLM"/>
    </source>
</evidence>
<accession>A0A5P1EAD5</accession>
<feature type="compositionally biased region" description="Low complexity" evidence="2">
    <location>
        <begin position="465"/>
        <end position="483"/>
    </location>
</feature>
<evidence type="ECO:0000256" key="1">
    <source>
        <dbReference type="SAM" id="Coils"/>
    </source>
</evidence>
<evidence type="ECO:0000256" key="2">
    <source>
        <dbReference type="SAM" id="MobiDB-lite"/>
    </source>
</evidence>
<dbReference type="Gramene" id="ONK62835">
    <property type="protein sequence ID" value="ONK62835"/>
    <property type="gene ID" value="A4U43_C07F8620"/>
</dbReference>
<feature type="coiled-coil region" evidence="1">
    <location>
        <begin position="327"/>
        <end position="396"/>
    </location>
</feature>
<feature type="coiled-coil region" evidence="1">
    <location>
        <begin position="270"/>
        <end position="297"/>
    </location>
</feature>
<name>A0A5P1EAD5_ASPOF</name>
<dbReference type="PANTHER" id="PTHR48459:SF1">
    <property type="entry name" value="CUE DOMAIN-CONTAINING PROTEIN"/>
    <property type="match status" value="1"/>
</dbReference>
<dbReference type="AlphaFoldDB" id="A0A5P1EAD5"/>
<dbReference type="OMA" id="KEANDMQ"/>
<feature type="region of interest" description="Disordered" evidence="2">
    <location>
        <begin position="465"/>
        <end position="494"/>
    </location>
</feature>
<keyword evidence="4" id="KW-1185">Reference proteome</keyword>
<dbReference type="PANTHER" id="PTHR48459">
    <property type="entry name" value="CUE DOMAIN-CONTAINING PROTEIN"/>
    <property type="match status" value="1"/>
</dbReference>
<gene>
    <name evidence="3" type="ORF">A4U43_C07F8620</name>
</gene>
<evidence type="ECO:0000313" key="4">
    <source>
        <dbReference type="Proteomes" id="UP000243459"/>
    </source>
</evidence>
<dbReference type="Proteomes" id="UP000243459">
    <property type="component" value="Chromosome 7"/>
</dbReference>
<organism evidence="3 4">
    <name type="scientific">Asparagus officinalis</name>
    <name type="common">Garden asparagus</name>
    <dbReference type="NCBI Taxonomy" id="4686"/>
    <lineage>
        <taxon>Eukaryota</taxon>
        <taxon>Viridiplantae</taxon>
        <taxon>Streptophyta</taxon>
        <taxon>Embryophyta</taxon>
        <taxon>Tracheophyta</taxon>
        <taxon>Spermatophyta</taxon>
        <taxon>Magnoliopsida</taxon>
        <taxon>Liliopsida</taxon>
        <taxon>Asparagales</taxon>
        <taxon>Asparagaceae</taxon>
        <taxon>Asparagoideae</taxon>
        <taxon>Asparagus</taxon>
    </lineage>
</organism>
<dbReference type="EMBL" id="CM007387">
    <property type="protein sequence ID" value="ONK62835.1"/>
    <property type="molecule type" value="Genomic_DNA"/>
</dbReference>
<proteinExistence type="predicted"/>